<evidence type="ECO:0000256" key="1">
    <source>
        <dbReference type="ARBA" id="ARBA00023186"/>
    </source>
</evidence>
<dbReference type="GO" id="GO:0016151">
    <property type="term" value="F:nickel cation binding"/>
    <property type="evidence" value="ECO:0007669"/>
    <property type="project" value="InterPro"/>
</dbReference>
<dbReference type="STRING" id="228230.RMCC_2828"/>
<dbReference type="AlphaFoldDB" id="A0A100WCP1"/>
<dbReference type="InterPro" id="IPR002669">
    <property type="entry name" value="UreD"/>
</dbReference>
<reference evidence="3" key="1">
    <citation type="journal article" date="2016" name="Genome Announc.">
        <title>Draft Genome Sequences of Five Rapidly Growing Mycobacterium Species, M. thermoresistibile, M. fortuitum subsp. acetamidolyticum, M. canariasense, M. brisbanense, and M. novocastrense.</title>
        <authorList>
            <person name="Katahira K."/>
            <person name="Ogura Y."/>
            <person name="Gotoh Y."/>
            <person name="Hayashi T."/>
        </authorList>
    </citation>
    <scope>NUCLEOTIDE SEQUENCE [LARGE SCALE GENOMIC DNA]</scope>
    <source>
        <strain evidence="3">JCM15298</strain>
    </source>
</reference>
<comment type="caution">
    <text evidence="2">The sequence shown here is derived from an EMBL/GenBank/DDBJ whole genome shotgun (WGS) entry which is preliminary data.</text>
</comment>
<sequence length="208" mass="21738">MRSDVLLVAAPGRSPRIECSGGLAARRTRPDTVHLISAAATPLGGDAIAIRIVVEAGARLRVRSAAATVVLPGATTVESHSSWDLEVDGELDLDVEPTVVAGGSRHLTGTRLRLGSGGRARVRESVQIGRTGESQGYWSGALHADVDGTPLLRHRVELGGGTVADDDLGSPRACISELRYPQTSFESQGMVLELAAGGCLATWQGERL</sequence>
<accession>A0A100WCP1</accession>
<organism evidence="2 3">
    <name type="scientific">Mycolicibacterium canariasense</name>
    <name type="common">Mycobacterium canariasense</name>
    <dbReference type="NCBI Taxonomy" id="228230"/>
    <lineage>
        <taxon>Bacteria</taxon>
        <taxon>Bacillati</taxon>
        <taxon>Actinomycetota</taxon>
        <taxon>Actinomycetes</taxon>
        <taxon>Mycobacteriales</taxon>
        <taxon>Mycobacteriaceae</taxon>
        <taxon>Mycolicibacterium</taxon>
    </lineage>
</organism>
<gene>
    <name evidence="2" type="ORF">RMCC_2828</name>
</gene>
<dbReference type="OrthoDB" id="8677206at2"/>
<evidence type="ECO:0000313" key="2">
    <source>
        <dbReference type="EMBL" id="GAS95862.1"/>
    </source>
</evidence>
<name>A0A100WCP1_MYCCR</name>
<proteinExistence type="predicted"/>
<evidence type="ECO:0000313" key="3">
    <source>
        <dbReference type="Proteomes" id="UP000069443"/>
    </source>
</evidence>
<dbReference type="RefSeq" id="WP_062656968.1">
    <property type="nucleotide sequence ID" value="NZ_BCSY01000045.1"/>
</dbReference>
<dbReference type="Proteomes" id="UP000069443">
    <property type="component" value="Unassembled WGS sequence"/>
</dbReference>
<reference evidence="3" key="2">
    <citation type="submission" date="2016-02" db="EMBL/GenBank/DDBJ databases">
        <title>Draft genome sequence of five rapidly growing Mycobacterium species.</title>
        <authorList>
            <person name="Katahira K."/>
            <person name="Gotou Y."/>
            <person name="Iida K."/>
            <person name="Ogura Y."/>
            <person name="Hayashi T."/>
        </authorList>
    </citation>
    <scope>NUCLEOTIDE SEQUENCE [LARGE SCALE GENOMIC DNA]</scope>
    <source>
        <strain evidence="3">JCM15298</strain>
    </source>
</reference>
<dbReference type="EMBL" id="BCSY01000045">
    <property type="protein sequence ID" value="GAS95862.1"/>
    <property type="molecule type" value="Genomic_DNA"/>
</dbReference>
<keyword evidence="3" id="KW-1185">Reference proteome</keyword>
<dbReference type="Pfam" id="PF01774">
    <property type="entry name" value="UreD"/>
    <property type="match status" value="1"/>
</dbReference>
<protein>
    <submittedName>
        <fullName evidence="2">Urease accessory protein ureD</fullName>
    </submittedName>
</protein>
<keyword evidence="1" id="KW-0143">Chaperone</keyword>